<evidence type="ECO:0000313" key="1">
    <source>
        <dbReference type="EMBL" id="MFK0522188.1"/>
    </source>
</evidence>
<sequence>MDDKNKEIITSIVKASISTIPYIGGALNEVLFDYRSRIEQKRINNFVEQFLNYLSTLEIEIDENIINSEEFNDIFFAVIKRVIDTKSEYKLKIFRNILVSGMTTEYQSDFKETFLDLVTRLDYIELEILSLYENTGREGSMDIEEGSDGAVSTLKSASYKDKILEIIKREAGHLTTIEVHGRYEFYICDLISKSLLVDTKIVGNTYRDASREGFSVLYITDFGKEFMKFIRYS</sequence>
<comment type="caution">
    <text evidence="1">The sequence shown here is derived from an EMBL/GenBank/DDBJ whole genome shotgun (WGS) entry which is preliminary data.</text>
</comment>
<protein>
    <submittedName>
        <fullName evidence="1">Uncharacterized protein</fullName>
    </submittedName>
</protein>
<evidence type="ECO:0000313" key="2">
    <source>
        <dbReference type="Proteomes" id="UP001618531"/>
    </source>
</evidence>
<organism evidence="1 2">
    <name type="scientific">Paenibacillus illinoisensis</name>
    <dbReference type="NCBI Taxonomy" id="59845"/>
    <lineage>
        <taxon>Bacteria</taxon>
        <taxon>Bacillati</taxon>
        <taxon>Bacillota</taxon>
        <taxon>Bacilli</taxon>
        <taxon>Bacillales</taxon>
        <taxon>Paenibacillaceae</taxon>
        <taxon>Paenibacillus</taxon>
    </lineage>
</organism>
<keyword evidence="2" id="KW-1185">Reference proteome</keyword>
<dbReference type="EMBL" id="JBIYSL010000002">
    <property type="protein sequence ID" value="MFK0522188.1"/>
    <property type="molecule type" value="Genomic_DNA"/>
</dbReference>
<dbReference type="RefSeq" id="WP_337033959.1">
    <property type="nucleotide sequence ID" value="NZ_JBBCLN010000002.1"/>
</dbReference>
<proteinExistence type="predicted"/>
<gene>
    <name evidence="1" type="ORF">ACINKY_08235</name>
</gene>
<name>A0ABW8HSC5_9BACL</name>
<reference evidence="1 2" key="1">
    <citation type="submission" date="2024-11" db="EMBL/GenBank/DDBJ databases">
        <title>Identification and Characterization of a Novel Fosfomycin Bacillithiol Transferase FosB8 in Paenibacillus illinoisensis.</title>
        <authorList>
            <person name="Lu W."/>
        </authorList>
    </citation>
    <scope>NUCLEOTIDE SEQUENCE [LARGE SCALE GENOMIC DNA]</scope>
    <source>
        <strain evidence="1 2">WP77</strain>
    </source>
</reference>
<accession>A0ABW8HSC5</accession>
<dbReference type="Proteomes" id="UP001618531">
    <property type="component" value="Unassembled WGS sequence"/>
</dbReference>